<dbReference type="GO" id="GO:0007165">
    <property type="term" value="P:signal transduction"/>
    <property type="evidence" value="ECO:0007669"/>
    <property type="project" value="TreeGrafter"/>
</dbReference>
<organism evidence="2 3">
    <name type="scientific">Gigaspora rosea</name>
    <dbReference type="NCBI Taxonomy" id="44941"/>
    <lineage>
        <taxon>Eukaryota</taxon>
        <taxon>Fungi</taxon>
        <taxon>Fungi incertae sedis</taxon>
        <taxon>Mucoromycota</taxon>
        <taxon>Glomeromycotina</taxon>
        <taxon>Glomeromycetes</taxon>
        <taxon>Diversisporales</taxon>
        <taxon>Gigasporaceae</taxon>
        <taxon>Gigaspora</taxon>
    </lineage>
</organism>
<evidence type="ECO:0000313" key="2">
    <source>
        <dbReference type="EMBL" id="RIB03674.1"/>
    </source>
</evidence>
<dbReference type="Pfam" id="PF07714">
    <property type="entry name" value="PK_Tyr_Ser-Thr"/>
    <property type="match status" value="1"/>
</dbReference>
<name>A0A397U0F0_9GLOM</name>
<comment type="caution">
    <text evidence="2">The sequence shown here is derived from an EMBL/GenBank/DDBJ whole genome shotgun (WGS) entry which is preliminary data.</text>
</comment>
<dbReference type="Proteomes" id="UP000266673">
    <property type="component" value="Unassembled WGS sequence"/>
</dbReference>
<dbReference type="PANTHER" id="PTHR23257">
    <property type="entry name" value="SERINE-THREONINE PROTEIN KINASE"/>
    <property type="match status" value="1"/>
</dbReference>
<evidence type="ECO:0000313" key="3">
    <source>
        <dbReference type="Proteomes" id="UP000266673"/>
    </source>
</evidence>
<dbReference type="GO" id="GO:0005737">
    <property type="term" value="C:cytoplasm"/>
    <property type="evidence" value="ECO:0007669"/>
    <property type="project" value="TreeGrafter"/>
</dbReference>
<dbReference type="SUPFAM" id="SSF56112">
    <property type="entry name" value="Protein kinase-like (PK-like)"/>
    <property type="match status" value="1"/>
</dbReference>
<evidence type="ECO:0000259" key="1">
    <source>
        <dbReference type="PROSITE" id="PS50011"/>
    </source>
</evidence>
<dbReference type="OrthoDB" id="2339434at2759"/>
<dbReference type="InterPro" id="IPR000719">
    <property type="entry name" value="Prot_kinase_dom"/>
</dbReference>
<sequence length="203" mass="23374">MKWKDKIAILLHIASDLQTIHSKNRIHRDLHSGNILQNTLYDAYIADLGLLISINMVERSNRCGVLPYMAPEVLNYEPYTTASDIYSFGIIMWEISAGMPLQYNQNDINLIRNGFRPNFSKEIPLVYTDLVINCLNITALERPSASDIQKLLDSWTKEDYYIKRFKSADIEIDNFKSDLPSNLCENSIIKYSSINLEFKSINT</sequence>
<dbReference type="AlphaFoldDB" id="A0A397U0F0"/>
<dbReference type="GO" id="GO:0005524">
    <property type="term" value="F:ATP binding"/>
    <property type="evidence" value="ECO:0007669"/>
    <property type="project" value="InterPro"/>
</dbReference>
<dbReference type="InterPro" id="IPR001245">
    <property type="entry name" value="Ser-Thr/Tyr_kinase_cat_dom"/>
</dbReference>
<dbReference type="STRING" id="44941.A0A397U0F0"/>
<feature type="non-terminal residue" evidence="2">
    <location>
        <position position="203"/>
    </location>
</feature>
<reference evidence="2 3" key="1">
    <citation type="submission" date="2018-06" db="EMBL/GenBank/DDBJ databases">
        <title>Comparative genomics reveals the genomic features of Rhizophagus irregularis, R. cerebriforme, R. diaphanum and Gigaspora rosea, and their symbiotic lifestyle signature.</title>
        <authorList>
            <person name="Morin E."/>
            <person name="San Clemente H."/>
            <person name="Chen E.C.H."/>
            <person name="De La Providencia I."/>
            <person name="Hainaut M."/>
            <person name="Kuo A."/>
            <person name="Kohler A."/>
            <person name="Murat C."/>
            <person name="Tang N."/>
            <person name="Roy S."/>
            <person name="Loubradou J."/>
            <person name="Henrissat B."/>
            <person name="Grigoriev I.V."/>
            <person name="Corradi N."/>
            <person name="Roux C."/>
            <person name="Martin F.M."/>
        </authorList>
    </citation>
    <scope>NUCLEOTIDE SEQUENCE [LARGE SCALE GENOMIC DNA]</scope>
    <source>
        <strain evidence="2 3">DAOM 194757</strain>
    </source>
</reference>
<dbReference type="EMBL" id="QKWP01002345">
    <property type="protein sequence ID" value="RIB03674.1"/>
    <property type="molecule type" value="Genomic_DNA"/>
</dbReference>
<proteinExistence type="predicted"/>
<feature type="domain" description="Protein kinase" evidence="1">
    <location>
        <begin position="1"/>
        <end position="156"/>
    </location>
</feature>
<dbReference type="Gene3D" id="1.10.510.10">
    <property type="entry name" value="Transferase(Phosphotransferase) domain 1"/>
    <property type="match status" value="1"/>
</dbReference>
<dbReference type="InterPro" id="IPR050167">
    <property type="entry name" value="Ser_Thr_protein_kinase"/>
</dbReference>
<keyword evidence="3" id="KW-1185">Reference proteome</keyword>
<accession>A0A397U0F0</accession>
<keyword evidence="2" id="KW-0808">Transferase</keyword>
<dbReference type="InterPro" id="IPR011009">
    <property type="entry name" value="Kinase-like_dom_sf"/>
</dbReference>
<keyword evidence="2" id="KW-0418">Kinase</keyword>
<dbReference type="PROSITE" id="PS50011">
    <property type="entry name" value="PROTEIN_KINASE_DOM"/>
    <property type="match status" value="1"/>
</dbReference>
<dbReference type="GO" id="GO:0004672">
    <property type="term" value="F:protein kinase activity"/>
    <property type="evidence" value="ECO:0007669"/>
    <property type="project" value="InterPro"/>
</dbReference>
<gene>
    <name evidence="2" type="ORF">C2G38_2008805</name>
</gene>
<protein>
    <submittedName>
        <fullName evidence="2">Kinase-like domain-containing protein</fullName>
    </submittedName>
</protein>